<dbReference type="InterPro" id="IPR024341">
    <property type="entry name" value="DUF2631"/>
</dbReference>
<keyword evidence="2" id="KW-0812">Transmembrane</keyword>
<name>A0A9D1UKW0_9CORY</name>
<feature type="region of interest" description="Disordered" evidence="1">
    <location>
        <begin position="1"/>
        <end position="26"/>
    </location>
</feature>
<organism evidence="3 4">
    <name type="scientific">Candidatus Corynebacterium avicola</name>
    <dbReference type="NCBI Taxonomy" id="2838527"/>
    <lineage>
        <taxon>Bacteria</taxon>
        <taxon>Bacillati</taxon>
        <taxon>Actinomycetota</taxon>
        <taxon>Actinomycetes</taxon>
        <taxon>Mycobacteriales</taxon>
        <taxon>Corynebacteriaceae</taxon>
        <taxon>Corynebacterium</taxon>
    </lineage>
</organism>
<evidence type="ECO:0000256" key="2">
    <source>
        <dbReference type="SAM" id="Phobius"/>
    </source>
</evidence>
<reference evidence="3" key="1">
    <citation type="journal article" date="2021" name="PeerJ">
        <title>Extensive microbial diversity within the chicken gut microbiome revealed by metagenomics and culture.</title>
        <authorList>
            <person name="Gilroy R."/>
            <person name="Ravi A."/>
            <person name="Getino M."/>
            <person name="Pursley I."/>
            <person name="Horton D.L."/>
            <person name="Alikhan N.F."/>
            <person name="Baker D."/>
            <person name="Gharbi K."/>
            <person name="Hall N."/>
            <person name="Watson M."/>
            <person name="Adriaenssens E.M."/>
            <person name="Foster-Nyarko E."/>
            <person name="Jarju S."/>
            <person name="Secka A."/>
            <person name="Antonio M."/>
            <person name="Oren A."/>
            <person name="Chaudhuri R.R."/>
            <person name="La Ragione R."/>
            <person name="Hildebrand F."/>
            <person name="Pallen M.J."/>
        </authorList>
    </citation>
    <scope>NUCLEOTIDE SEQUENCE</scope>
    <source>
        <strain evidence="3">CHK32-1732</strain>
    </source>
</reference>
<feature type="compositionally biased region" description="Basic and acidic residues" evidence="1">
    <location>
        <begin position="1"/>
        <end position="14"/>
    </location>
</feature>
<feature type="transmembrane region" description="Helical" evidence="2">
    <location>
        <begin position="75"/>
        <end position="92"/>
    </location>
</feature>
<evidence type="ECO:0000313" key="4">
    <source>
        <dbReference type="Proteomes" id="UP000824190"/>
    </source>
</evidence>
<dbReference type="Proteomes" id="UP000824190">
    <property type="component" value="Unassembled WGS sequence"/>
</dbReference>
<evidence type="ECO:0000313" key="3">
    <source>
        <dbReference type="EMBL" id="HIW91664.1"/>
    </source>
</evidence>
<dbReference type="Pfam" id="PF10939">
    <property type="entry name" value="DUF2631"/>
    <property type="match status" value="1"/>
</dbReference>
<evidence type="ECO:0000256" key="1">
    <source>
        <dbReference type="SAM" id="MobiDB-lite"/>
    </source>
</evidence>
<protein>
    <submittedName>
        <fullName evidence="3">DUF2631 domain-containing protein</fullName>
    </submittedName>
</protein>
<proteinExistence type="predicted"/>
<feature type="transmembrane region" description="Helical" evidence="2">
    <location>
        <begin position="48"/>
        <end position="69"/>
    </location>
</feature>
<accession>A0A9D1UKW0</accession>
<dbReference type="EMBL" id="DXGC01000073">
    <property type="protein sequence ID" value="HIW91664.1"/>
    <property type="molecule type" value="Genomic_DNA"/>
</dbReference>
<comment type="caution">
    <text evidence="3">The sequence shown here is derived from an EMBL/GenBank/DDBJ whole genome shotgun (WGS) entry which is preliminary data.</text>
</comment>
<gene>
    <name evidence="3" type="ORF">H9870_08395</name>
</gene>
<keyword evidence="2" id="KW-0472">Membrane</keyword>
<reference evidence="3" key="2">
    <citation type="submission" date="2021-04" db="EMBL/GenBank/DDBJ databases">
        <authorList>
            <person name="Gilroy R."/>
        </authorList>
    </citation>
    <scope>NUCLEOTIDE SEQUENCE</scope>
    <source>
        <strain evidence="3">CHK32-1732</strain>
    </source>
</reference>
<dbReference type="AlphaFoldDB" id="A0A9D1UKW0"/>
<sequence length="166" mass="18216">MTTADREQEDHEVSGHGNHGTTVEVHNGVSTEDEPSAAWGWHQFPRRATIIAGVIGGLFLFGMFFGNHHGKVEDIWLGVLGALTLIGTFFYARISRPGRVLPEPRKTVTAHNKPLGHQEPNWVDDQNNLTGVYADLTTEDLRAWNLPGEGVDGPKEIATPKHGLAH</sequence>
<keyword evidence="2" id="KW-1133">Transmembrane helix</keyword>